<dbReference type="OrthoDB" id="2976829at2759"/>
<dbReference type="Proteomes" id="UP000807769">
    <property type="component" value="Unassembled WGS sequence"/>
</dbReference>
<dbReference type="RefSeq" id="XP_041191922.1">
    <property type="nucleotide sequence ID" value="XM_041332980.1"/>
</dbReference>
<name>A0A9P7E8S6_9AGAM</name>
<evidence type="ECO:0000313" key="1">
    <source>
        <dbReference type="EMBL" id="KAG1814586.1"/>
    </source>
</evidence>
<sequence>MEDKVNLEKMKKDMYLTVHLNALAVKTRIRDHLHQCKFELERLKRSYRATINAEHKLHANTQQSIKWQEPGILKLVSMYNAPPYAIMPHIIPRDGIFLLDVGLDDDTMVNWCVEEEAQLMHERAVIQEWMLAEWGAIRGASNNAVWKKKVQCIPCTWPVGESWGPSDGALLQAACDQAQSSFRDEDDAESVEGEEGDCEEDLEYGEIGDKELMDAIEDIALVDEYRCVRIYYTVATNGVLEELDMVSS</sequence>
<keyword evidence="2" id="KW-1185">Reference proteome</keyword>
<protein>
    <submittedName>
        <fullName evidence="1">Uncharacterized protein</fullName>
    </submittedName>
</protein>
<accession>A0A9P7E8S6</accession>
<dbReference type="GeneID" id="64626997"/>
<proteinExistence type="predicted"/>
<evidence type="ECO:0000313" key="2">
    <source>
        <dbReference type="Proteomes" id="UP000807769"/>
    </source>
</evidence>
<reference evidence="1" key="1">
    <citation type="journal article" date="2020" name="New Phytol.">
        <title>Comparative genomics reveals dynamic genome evolution in host specialist ectomycorrhizal fungi.</title>
        <authorList>
            <person name="Lofgren L.A."/>
            <person name="Nguyen N.H."/>
            <person name="Vilgalys R."/>
            <person name="Ruytinx J."/>
            <person name="Liao H.L."/>
            <person name="Branco S."/>
            <person name="Kuo A."/>
            <person name="LaButti K."/>
            <person name="Lipzen A."/>
            <person name="Andreopoulos W."/>
            <person name="Pangilinan J."/>
            <person name="Riley R."/>
            <person name="Hundley H."/>
            <person name="Na H."/>
            <person name="Barry K."/>
            <person name="Grigoriev I.V."/>
            <person name="Stajich J.E."/>
            <person name="Kennedy P.G."/>
        </authorList>
    </citation>
    <scope>NUCLEOTIDE SEQUENCE</scope>
    <source>
        <strain evidence="1">MN1</strain>
    </source>
</reference>
<comment type="caution">
    <text evidence="1">The sequence shown here is derived from an EMBL/GenBank/DDBJ whole genome shotgun (WGS) entry which is preliminary data.</text>
</comment>
<dbReference type="EMBL" id="JABBWG010000020">
    <property type="protein sequence ID" value="KAG1814586.1"/>
    <property type="molecule type" value="Genomic_DNA"/>
</dbReference>
<gene>
    <name evidence="1" type="ORF">BJ212DRAFT_1300405</name>
</gene>
<organism evidence="1 2">
    <name type="scientific">Suillus subaureus</name>
    <dbReference type="NCBI Taxonomy" id="48587"/>
    <lineage>
        <taxon>Eukaryota</taxon>
        <taxon>Fungi</taxon>
        <taxon>Dikarya</taxon>
        <taxon>Basidiomycota</taxon>
        <taxon>Agaricomycotina</taxon>
        <taxon>Agaricomycetes</taxon>
        <taxon>Agaricomycetidae</taxon>
        <taxon>Boletales</taxon>
        <taxon>Suillineae</taxon>
        <taxon>Suillaceae</taxon>
        <taxon>Suillus</taxon>
    </lineage>
</organism>
<dbReference type="AlphaFoldDB" id="A0A9P7E8S6"/>